<proteinExistence type="predicted"/>
<sequence length="287" mass="32148">MKPLDTIRAIGRPIAYHAALARHVGGVATAIFLGQLMYWDERSTDERGVHKESKQWEDETGLSYREQATARKKLRDLGLLIETPERLNHRIYYKLDREAFNAWIESVSKDSEPENGELRNAHFPNDENAIGEQHIPHLGDDAKRISLIEKTTTEITTEITETNMSGSAEPNRRVLPSEKFQEFWQAYPSTGRKVAKAKCAQIWKARKLDEVADDILSHLLAIKTTPQWLGGYEPAPLTYLNQRRWEDGVPVSAHVASRSSGGSLFEQNMAAAAHAKAMIFGGGNATG</sequence>
<evidence type="ECO:0000313" key="2">
    <source>
        <dbReference type="Proteomes" id="UP000214561"/>
    </source>
</evidence>
<dbReference type="KEGG" id="afq:AFA_06825"/>
<reference evidence="1 2" key="1">
    <citation type="submission" date="2017-05" db="EMBL/GenBank/DDBJ databases">
        <authorList>
            <person name="Qiu J.G."/>
            <person name="He J."/>
        </authorList>
    </citation>
    <scope>NUCLEOTIDE SEQUENCE [LARGE SCALE GENOMIC DNA]</scope>
    <source>
        <strain evidence="1 2">JQ135</strain>
    </source>
</reference>
<protein>
    <recommendedName>
        <fullName evidence="3">Replication protein O</fullName>
    </recommendedName>
</protein>
<dbReference type="RefSeq" id="WP_094196282.1">
    <property type="nucleotide sequence ID" value="NZ_CP021641.1"/>
</dbReference>
<dbReference type="Proteomes" id="UP000214561">
    <property type="component" value="Chromosome"/>
</dbReference>
<evidence type="ECO:0000313" key="1">
    <source>
        <dbReference type="EMBL" id="ASR89182.1"/>
    </source>
</evidence>
<organism evidence="1 2">
    <name type="scientific">Alcaligenes faecalis</name>
    <dbReference type="NCBI Taxonomy" id="511"/>
    <lineage>
        <taxon>Bacteria</taxon>
        <taxon>Pseudomonadati</taxon>
        <taxon>Pseudomonadota</taxon>
        <taxon>Betaproteobacteria</taxon>
        <taxon>Burkholderiales</taxon>
        <taxon>Alcaligenaceae</taxon>
        <taxon>Alcaligenes</taxon>
    </lineage>
</organism>
<dbReference type="AlphaFoldDB" id="A0AB33CTE3"/>
<accession>A0AB33CTE3</accession>
<dbReference type="EMBL" id="CP021641">
    <property type="protein sequence ID" value="ASR89182.1"/>
    <property type="molecule type" value="Genomic_DNA"/>
</dbReference>
<evidence type="ECO:0008006" key="3">
    <source>
        <dbReference type="Google" id="ProtNLM"/>
    </source>
</evidence>
<gene>
    <name evidence="1" type="ORF">AFA_06825</name>
</gene>
<name>A0AB33CTE3_ALCFA</name>